<evidence type="ECO:0000256" key="1">
    <source>
        <dbReference type="ARBA" id="ARBA00022737"/>
    </source>
</evidence>
<sequence length="504" mass="54163">MSTYQSKREDGRSRLDGFEIEIFKLVQEEVTSEQWKQWLQVPLEHAAARGNLDLFTRLMDAGGFGGERGWRGCNGRTLLGAAAWGKSDKVVRALLEAGAGDDVNVLFGPEGKSALHVAAARGAEEASKALMVAGADPNLFDCKGYRPLHVAAKTGHDRVISLLLLKGAHVDGKTSSGETPLHLAASKGHALCISELLLGGADKDVADFGDQTPLYKAANYNHLRIFKQLLSAGADRCRTNVNGWSPLEVAAHLGHTTIVKAFLETGSEVDTGDDQGYTAIHCAVNRHGPLDNGAVVRLLLEAGGGVNAETGRDFLRWTPLHFAVERRIASIDTTLALLEGGANTNAHGDHSGTPLHVACMHSNVAAVELLLRWGADETCSNDNGDVPADVIGVYDRGDVNDEDVKADHKRIRRMLARAPADRSWRRRGWLVLSRSCPTRVQIANKGSRVNRNSCPAKVARVSGEDLGGDEEEAENQMTVDWGGLVGSLLGLEADGLFRLVVGFL</sequence>
<dbReference type="InterPro" id="IPR036770">
    <property type="entry name" value="Ankyrin_rpt-contain_sf"/>
</dbReference>
<dbReference type="OrthoDB" id="90295at2759"/>
<dbReference type="SMART" id="SM00248">
    <property type="entry name" value="ANK"/>
    <property type="match status" value="9"/>
</dbReference>
<dbReference type="InterPro" id="IPR002110">
    <property type="entry name" value="Ankyrin_rpt"/>
</dbReference>
<feature type="repeat" description="ANK" evidence="3">
    <location>
        <begin position="110"/>
        <end position="142"/>
    </location>
</feature>
<dbReference type="Pfam" id="PF12796">
    <property type="entry name" value="Ank_2"/>
    <property type="match status" value="3"/>
</dbReference>
<dbReference type="EMBL" id="FN647682">
    <property type="protein sequence ID" value="CBN76536.1"/>
    <property type="molecule type" value="Genomic_DNA"/>
</dbReference>
<dbReference type="STRING" id="2880.D8LB27"/>
<accession>D8LB27</accession>
<feature type="repeat" description="ANK" evidence="3">
    <location>
        <begin position="275"/>
        <end position="311"/>
    </location>
</feature>
<keyword evidence="2 3" id="KW-0040">ANK repeat</keyword>
<dbReference type="InParanoid" id="D8LB27"/>
<feature type="repeat" description="ANK" evidence="3">
    <location>
        <begin position="242"/>
        <end position="274"/>
    </location>
</feature>
<dbReference type="SUPFAM" id="SSF48403">
    <property type="entry name" value="Ankyrin repeat"/>
    <property type="match status" value="1"/>
</dbReference>
<dbReference type="PROSITE" id="PS50297">
    <property type="entry name" value="ANK_REP_REGION"/>
    <property type="match status" value="6"/>
</dbReference>
<dbReference type="AlphaFoldDB" id="D8LB27"/>
<dbReference type="Gene3D" id="1.25.40.20">
    <property type="entry name" value="Ankyrin repeat-containing domain"/>
    <property type="match status" value="2"/>
</dbReference>
<feature type="repeat" description="ANK" evidence="3">
    <location>
        <begin position="209"/>
        <end position="235"/>
    </location>
</feature>
<feature type="repeat" description="ANK" evidence="3">
    <location>
        <begin position="350"/>
        <end position="382"/>
    </location>
</feature>
<keyword evidence="1" id="KW-0677">Repeat</keyword>
<dbReference type="Pfam" id="PF13637">
    <property type="entry name" value="Ank_4"/>
    <property type="match status" value="1"/>
</dbReference>
<evidence type="ECO:0000256" key="2">
    <source>
        <dbReference type="ARBA" id="ARBA00023043"/>
    </source>
</evidence>
<dbReference type="eggNOG" id="KOG4177">
    <property type="taxonomic scope" value="Eukaryota"/>
</dbReference>
<feature type="repeat" description="ANK" evidence="3">
    <location>
        <begin position="143"/>
        <end position="175"/>
    </location>
</feature>
<gene>
    <name evidence="4" type="ORF">Esi_0000_0201</name>
</gene>
<organism evidence="4 5">
    <name type="scientific">Ectocarpus siliculosus</name>
    <name type="common">Brown alga</name>
    <name type="synonym">Conferva siliculosa</name>
    <dbReference type="NCBI Taxonomy" id="2880"/>
    <lineage>
        <taxon>Eukaryota</taxon>
        <taxon>Sar</taxon>
        <taxon>Stramenopiles</taxon>
        <taxon>Ochrophyta</taxon>
        <taxon>PX clade</taxon>
        <taxon>Phaeophyceae</taxon>
        <taxon>Ectocarpales</taxon>
        <taxon>Ectocarpaceae</taxon>
        <taxon>Ectocarpus</taxon>
    </lineage>
</organism>
<name>D8LB27_ECTSI</name>
<feature type="repeat" description="ANK" evidence="3">
    <location>
        <begin position="176"/>
        <end position="208"/>
    </location>
</feature>
<dbReference type="PANTHER" id="PTHR24198:SF165">
    <property type="entry name" value="ANKYRIN REPEAT-CONTAINING PROTEIN-RELATED"/>
    <property type="match status" value="1"/>
</dbReference>
<dbReference type="PANTHER" id="PTHR24198">
    <property type="entry name" value="ANKYRIN REPEAT AND PROTEIN KINASE DOMAIN-CONTAINING PROTEIN"/>
    <property type="match status" value="1"/>
</dbReference>
<dbReference type="PROSITE" id="PS50088">
    <property type="entry name" value="ANK_REPEAT"/>
    <property type="match status" value="7"/>
</dbReference>
<dbReference type="PRINTS" id="PR01415">
    <property type="entry name" value="ANKYRIN"/>
</dbReference>
<evidence type="ECO:0000313" key="5">
    <source>
        <dbReference type="Proteomes" id="UP000002630"/>
    </source>
</evidence>
<evidence type="ECO:0000313" key="4">
    <source>
        <dbReference type="EMBL" id="CBN76536.1"/>
    </source>
</evidence>
<evidence type="ECO:0000256" key="3">
    <source>
        <dbReference type="PROSITE-ProRule" id="PRU00023"/>
    </source>
</evidence>
<reference evidence="4 5" key="1">
    <citation type="journal article" date="2010" name="Nature">
        <title>The Ectocarpus genome and the independent evolution of multicellularity in brown algae.</title>
        <authorList>
            <person name="Cock J.M."/>
            <person name="Sterck L."/>
            <person name="Rouze P."/>
            <person name="Scornet D."/>
            <person name="Allen A.E."/>
            <person name="Amoutzias G."/>
            <person name="Anthouard V."/>
            <person name="Artiguenave F."/>
            <person name="Aury J.M."/>
            <person name="Badger J.H."/>
            <person name="Beszteri B."/>
            <person name="Billiau K."/>
            <person name="Bonnet E."/>
            <person name="Bothwell J.H."/>
            <person name="Bowler C."/>
            <person name="Boyen C."/>
            <person name="Brownlee C."/>
            <person name="Carrano C.J."/>
            <person name="Charrier B."/>
            <person name="Cho G.Y."/>
            <person name="Coelho S.M."/>
            <person name="Collen J."/>
            <person name="Corre E."/>
            <person name="Da Silva C."/>
            <person name="Delage L."/>
            <person name="Delaroque N."/>
            <person name="Dittami S.M."/>
            <person name="Doulbeau S."/>
            <person name="Elias M."/>
            <person name="Farnham G."/>
            <person name="Gachon C.M."/>
            <person name="Gschloessl B."/>
            <person name="Heesch S."/>
            <person name="Jabbari K."/>
            <person name="Jubin C."/>
            <person name="Kawai H."/>
            <person name="Kimura K."/>
            <person name="Kloareg B."/>
            <person name="Kupper F.C."/>
            <person name="Lang D."/>
            <person name="Le Bail A."/>
            <person name="Leblanc C."/>
            <person name="Lerouge P."/>
            <person name="Lohr M."/>
            <person name="Lopez P.J."/>
            <person name="Martens C."/>
            <person name="Maumus F."/>
            <person name="Michel G."/>
            <person name="Miranda-Saavedra D."/>
            <person name="Morales J."/>
            <person name="Moreau H."/>
            <person name="Motomura T."/>
            <person name="Nagasato C."/>
            <person name="Napoli C.A."/>
            <person name="Nelson D.R."/>
            <person name="Nyvall-Collen P."/>
            <person name="Peters A.F."/>
            <person name="Pommier C."/>
            <person name="Potin P."/>
            <person name="Poulain J."/>
            <person name="Quesneville H."/>
            <person name="Read B."/>
            <person name="Rensing S.A."/>
            <person name="Ritter A."/>
            <person name="Rousvoal S."/>
            <person name="Samanta M."/>
            <person name="Samson G."/>
            <person name="Schroeder D.C."/>
            <person name="Segurens B."/>
            <person name="Strittmatter M."/>
            <person name="Tonon T."/>
            <person name="Tregear J.W."/>
            <person name="Valentin K."/>
            <person name="von Dassow P."/>
            <person name="Yamagishi T."/>
            <person name="Van de Peer Y."/>
            <person name="Wincker P."/>
        </authorList>
    </citation>
    <scope>NUCLEOTIDE SEQUENCE [LARGE SCALE GENOMIC DNA]</scope>
    <source>
        <strain evidence="5">Ec32 / CCAP1310/4</strain>
    </source>
</reference>
<proteinExistence type="predicted"/>
<dbReference type="Proteomes" id="UP000002630">
    <property type="component" value="Linkage Group LG01"/>
</dbReference>
<keyword evidence="5" id="KW-1185">Reference proteome</keyword>
<dbReference type="EMBL" id="FN649726">
    <property type="protein sequence ID" value="CBN76536.1"/>
    <property type="molecule type" value="Genomic_DNA"/>
</dbReference>
<protein>
    <submittedName>
        <fullName evidence="4">Uncharacterized protein</fullName>
    </submittedName>
</protein>